<feature type="transmembrane region" description="Helical" evidence="1">
    <location>
        <begin position="54"/>
        <end position="78"/>
    </location>
</feature>
<accession>A0AA41K8K7</accession>
<sequence length="96" mass="10000">MKLLNSVRKYGALPIASGLVSVGLAVPAFAAEATPATPADWASVISALTAQISVSTVMGALATFVSAGIMLVFTWWGVRKGIRSLMSAFRKGRMSI</sequence>
<evidence type="ECO:0008006" key="5">
    <source>
        <dbReference type="Google" id="ProtNLM"/>
    </source>
</evidence>
<keyword evidence="1" id="KW-1133">Transmembrane helix</keyword>
<organism evidence="3 4">
    <name type="scientific">Enterocloster citroniae</name>
    <dbReference type="NCBI Taxonomy" id="358743"/>
    <lineage>
        <taxon>Bacteria</taxon>
        <taxon>Bacillati</taxon>
        <taxon>Bacillota</taxon>
        <taxon>Clostridia</taxon>
        <taxon>Lachnospirales</taxon>
        <taxon>Lachnospiraceae</taxon>
        <taxon>Enterocloster</taxon>
    </lineage>
</organism>
<evidence type="ECO:0000256" key="1">
    <source>
        <dbReference type="SAM" id="Phobius"/>
    </source>
</evidence>
<evidence type="ECO:0000313" key="3">
    <source>
        <dbReference type="EMBL" id="MBT9812412.1"/>
    </source>
</evidence>
<name>A0AA41K8K7_9FIRM</name>
<keyword evidence="1" id="KW-0812">Transmembrane</keyword>
<protein>
    <recommendedName>
        <fullName evidence="5">Oxaloacetate decarboxylase</fullName>
    </recommendedName>
</protein>
<feature type="signal peptide" evidence="2">
    <location>
        <begin position="1"/>
        <end position="30"/>
    </location>
</feature>
<proteinExistence type="predicted"/>
<evidence type="ECO:0000256" key="2">
    <source>
        <dbReference type="SAM" id="SignalP"/>
    </source>
</evidence>
<dbReference type="RefSeq" id="WP_215630259.1">
    <property type="nucleotide sequence ID" value="NZ_WQPS01000052.1"/>
</dbReference>
<dbReference type="AlphaFoldDB" id="A0AA41K8K7"/>
<evidence type="ECO:0000313" key="4">
    <source>
        <dbReference type="Proteomes" id="UP000708338"/>
    </source>
</evidence>
<reference evidence="3" key="1">
    <citation type="journal article" date="2021" name="Gut Microbes">
        <title>A synthetic consortium of 100 gut commensals modulates the composition and function in a colon model of the microbiome of elderly subjects.</title>
        <authorList>
            <person name="Perez M."/>
            <person name="Ntemiri A."/>
            <person name="Tan H."/>
            <person name="Harris H.M.B."/>
            <person name="Roager H.M."/>
            <person name="Ribiere C."/>
            <person name="O'Toole P.W."/>
        </authorList>
    </citation>
    <scope>NUCLEOTIDE SEQUENCE</scope>
    <source>
        <strain evidence="3">MCC335</strain>
    </source>
</reference>
<comment type="caution">
    <text evidence="3">The sequence shown here is derived from an EMBL/GenBank/DDBJ whole genome shotgun (WGS) entry which is preliminary data.</text>
</comment>
<dbReference type="EMBL" id="WQPS01000052">
    <property type="protein sequence ID" value="MBT9812412.1"/>
    <property type="molecule type" value="Genomic_DNA"/>
</dbReference>
<feature type="chain" id="PRO_5041303972" description="Oxaloacetate decarboxylase" evidence="2">
    <location>
        <begin position="31"/>
        <end position="96"/>
    </location>
</feature>
<gene>
    <name evidence="3" type="ORF">GPL26_22635</name>
</gene>
<keyword evidence="1" id="KW-0472">Membrane</keyword>
<dbReference type="Proteomes" id="UP000708338">
    <property type="component" value="Unassembled WGS sequence"/>
</dbReference>
<keyword evidence="2" id="KW-0732">Signal</keyword>